<dbReference type="AlphaFoldDB" id="A0A1I1V0H0"/>
<name>A0A1I1V0H0_9BACT</name>
<dbReference type="EMBL" id="FOMX01000004">
    <property type="protein sequence ID" value="SFD76537.1"/>
    <property type="molecule type" value="Genomic_DNA"/>
</dbReference>
<protein>
    <submittedName>
        <fullName evidence="3">Uncharacterized protein</fullName>
    </submittedName>
</protein>
<reference evidence="4" key="1">
    <citation type="submission" date="2016-10" db="EMBL/GenBank/DDBJ databases">
        <authorList>
            <person name="Varghese N."/>
            <person name="Submissions S."/>
        </authorList>
    </citation>
    <scope>NUCLEOTIDE SEQUENCE [LARGE SCALE GENOMIC DNA]</scope>
    <source>
        <strain evidence="4">ATCC 25963</strain>
    </source>
</reference>
<keyword evidence="4" id="KW-1185">Reference proteome</keyword>
<feature type="region of interest" description="Disordered" evidence="1">
    <location>
        <begin position="333"/>
        <end position="355"/>
    </location>
</feature>
<feature type="region of interest" description="Disordered" evidence="1">
    <location>
        <begin position="230"/>
        <end position="265"/>
    </location>
</feature>
<evidence type="ECO:0000256" key="1">
    <source>
        <dbReference type="SAM" id="MobiDB-lite"/>
    </source>
</evidence>
<accession>A0A1I1V0H0</accession>
<evidence type="ECO:0000256" key="2">
    <source>
        <dbReference type="SAM" id="Phobius"/>
    </source>
</evidence>
<keyword evidence="2" id="KW-0472">Membrane</keyword>
<proteinExistence type="predicted"/>
<dbReference type="STRING" id="54.SAMN02745121_01461"/>
<sequence>MFDSVVLDIAIGLIFVFLATSLAITAGNELLASLFKWRAKDLAAGLRLLVGRDDGEARAGQPDITRVLYQHPLLRGLHRDAATGGDAKAPSYIPPRMFAMALLDIALRPADGTGQLVAGNIAEMRAQIESKRGELGNRVTDTLLTFVNHVEIDARAAANKLASLQRDVEAWFNAGMGRVSEVYRRRAQLWSSLLAVFFVAALNLDAIRITRSLANDPVLRASLIAQATEAVKQETPPARVTPAAPPSEGDKSPLPAPAGETAPSATAGALRQLQTDISTINQLGIPVGWEDNPPQPNVWWWVNKVLGLLLTGLAASLGAPFWFDVLKKVSSLRAAGRMPPPPDTSNTRRDQPDPA</sequence>
<feature type="transmembrane region" description="Helical" evidence="2">
    <location>
        <begin position="6"/>
        <end position="31"/>
    </location>
</feature>
<feature type="compositionally biased region" description="Basic and acidic residues" evidence="1">
    <location>
        <begin position="346"/>
        <end position="355"/>
    </location>
</feature>
<evidence type="ECO:0000313" key="3">
    <source>
        <dbReference type="EMBL" id="SFD76537.1"/>
    </source>
</evidence>
<dbReference type="RefSeq" id="WP_096330219.1">
    <property type="nucleotide sequence ID" value="NZ_FOMX01000004.1"/>
</dbReference>
<evidence type="ECO:0000313" key="4">
    <source>
        <dbReference type="Proteomes" id="UP000199400"/>
    </source>
</evidence>
<keyword evidence="2" id="KW-1133">Transmembrane helix</keyword>
<dbReference type="Proteomes" id="UP000199400">
    <property type="component" value="Unassembled WGS sequence"/>
</dbReference>
<dbReference type="OrthoDB" id="6286374at2"/>
<keyword evidence="2" id="KW-0812">Transmembrane</keyword>
<organism evidence="3 4">
    <name type="scientific">Nannocystis exedens</name>
    <dbReference type="NCBI Taxonomy" id="54"/>
    <lineage>
        <taxon>Bacteria</taxon>
        <taxon>Pseudomonadati</taxon>
        <taxon>Myxococcota</taxon>
        <taxon>Polyangia</taxon>
        <taxon>Nannocystales</taxon>
        <taxon>Nannocystaceae</taxon>
        <taxon>Nannocystis</taxon>
    </lineage>
</organism>
<gene>
    <name evidence="3" type="ORF">SAMN02745121_01461</name>
</gene>